<sequence>MRRPWDGLLASDLERVVRNAIDRAGGIVVDLTIEGFTTKDRPGQSTLESGKVRVEDAGSWGGGAEGGLVGTGKMDSELTDIAMETDRKGGGFIEMETTDGLENSVVFHVVKEIIGFICIIRFLPMALHLGSVGFQTMQEESKENVTRVKKFS</sequence>
<gene>
    <name evidence="1" type="ORF">QJS10_CPB22g00155</name>
</gene>
<evidence type="ECO:0000313" key="1">
    <source>
        <dbReference type="EMBL" id="KAK1281964.1"/>
    </source>
</evidence>
<dbReference type="EMBL" id="JAUJYO010000022">
    <property type="protein sequence ID" value="KAK1281964.1"/>
    <property type="molecule type" value="Genomic_DNA"/>
</dbReference>
<evidence type="ECO:0000313" key="2">
    <source>
        <dbReference type="Proteomes" id="UP001180020"/>
    </source>
</evidence>
<comment type="caution">
    <text evidence="1">The sequence shown here is derived from an EMBL/GenBank/DDBJ whole genome shotgun (WGS) entry which is preliminary data.</text>
</comment>
<dbReference type="Proteomes" id="UP001180020">
    <property type="component" value="Unassembled WGS sequence"/>
</dbReference>
<organism evidence="1 2">
    <name type="scientific">Acorus calamus</name>
    <name type="common">Sweet flag</name>
    <dbReference type="NCBI Taxonomy" id="4465"/>
    <lineage>
        <taxon>Eukaryota</taxon>
        <taxon>Viridiplantae</taxon>
        <taxon>Streptophyta</taxon>
        <taxon>Embryophyta</taxon>
        <taxon>Tracheophyta</taxon>
        <taxon>Spermatophyta</taxon>
        <taxon>Magnoliopsida</taxon>
        <taxon>Liliopsida</taxon>
        <taxon>Acoraceae</taxon>
        <taxon>Acorus</taxon>
    </lineage>
</organism>
<accession>A0AAV9BZZ7</accession>
<reference evidence="1" key="2">
    <citation type="submission" date="2023-06" db="EMBL/GenBank/DDBJ databases">
        <authorList>
            <person name="Ma L."/>
            <person name="Liu K.-W."/>
            <person name="Li Z."/>
            <person name="Hsiao Y.-Y."/>
            <person name="Qi Y."/>
            <person name="Fu T."/>
            <person name="Tang G."/>
            <person name="Zhang D."/>
            <person name="Sun W.-H."/>
            <person name="Liu D.-K."/>
            <person name="Li Y."/>
            <person name="Chen G.-Z."/>
            <person name="Liu X.-D."/>
            <person name="Liao X.-Y."/>
            <person name="Jiang Y.-T."/>
            <person name="Yu X."/>
            <person name="Hao Y."/>
            <person name="Huang J."/>
            <person name="Zhao X.-W."/>
            <person name="Ke S."/>
            <person name="Chen Y.-Y."/>
            <person name="Wu W.-L."/>
            <person name="Hsu J.-L."/>
            <person name="Lin Y.-F."/>
            <person name="Huang M.-D."/>
            <person name="Li C.-Y."/>
            <person name="Huang L."/>
            <person name="Wang Z.-W."/>
            <person name="Zhao X."/>
            <person name="Zhong W.-Y."/>
            <person name="Peng D.-H."/>
            <person name="Ahmad S."/>
            <person name="Lan S."/>
            <person name="Zhang J.-S."/>
            <person name="Tsai W.-C."/>
            <person name="Van De Peer Y."/>
            <person name="Liu Z.-J."/>
        </authorList>
    </citation>
    <scope>NUCLEOTIDE SEQUENCE</scope>
    <source>
        <strain evidence="1">CP</strain>
        <tissue evidence="1">Leaves</tissue>
    </source>
</reference>
<protein>
    <submittedName>
        <fullName evidence="1">Uncharacterized protein</fullName>
    </submittedName>
</protein>
<dbReference type="AlphaFoldDB" id="A0AAV9BZZ7"/>
<name>A0AAV9BZZ7_ACOCL</name>
<keyword evidence="2" id="KW-1185">Reference proteome</keyword>
<proteinExistence type="predicted"/>
<reference evidence="1" key="1">
    <citation type="journal article" date="2023" name="Nat. Commun.">
        <title>Diploid and tetraploid genomes of Acorus and the evolution of monocots.</title>
        <authorList>
            <person name="Ma L."/>
            <person name="Liu K.W."/>
            <person name="Li Z."/>
            <person name="Hsiao Y.Y."/>
            <person name="Qi Y."/>
            <person name="Fu T."/>
            <person name="Tang G.D."/>
            <person name="Zhang D."/>
            <person name="Sun W.H."/>
            <person name="Liu D.K."/>
            <person name="Li Y."/>
            <person name="Chen G.Z."/>
            <person name="Liu X.D."/>
            <person name="Liao X.Y."/>
            <person name="Jiang Y.T."/>
            <person name="Yu X."/>
            <person name="Hao Y."/>
            <person name="Huang J."/>
            <person name="Zhao X.W."/>
            <person name="Ke S."/>
            <person name="Chen Y.Y."/>
            <person name="Wu W.L."/>
            <person name="Hsu J.L."/>
            <person name="Lin Y.F."/>
            <person name="Huang M.D."/>
            <person name="Li C.Y."/>
            <person name="Huang L."/>
            <person name="Wang Z.W."/>
            <person name="Zhao X."/>
            <person name="Zhong W.Y."/>
            <person name="Peng D.H."/>
            <person name="Ahmad S."/>
            <person name="Lan S."/>
            <person name="Zhang J.S."/>
            <person name="Tsai W.C."/>
            <person name="Van de Peer Y."/>
            <person name="Liu Z.J."/>
        </authorList>
    </citation>
    <scope>NUCLEOTIDE SEQUENCE</scope>
    <source>
        <strain evidence="1">CP</strain>
    </source>
</reference>